<evidence type="ECO:0000256" key="3">
    <source>
        <dbReference type="ARBA" id="ARBA00022737"/>
    </source>
</evidence>
<dbReference type="Gene3D" id="3.30.70.330">
    <property type="match status" value="4"/>
</dbReference>
<sequence length="1025" mass="114087">MDEAESLEALSNILTSISENPYDFSLHVQHINVAETLGEGQQDQALSAREMMTGFWAAGEEVWLPLINAKKASVDLDTEEGVAEVLELYEKAEDDYLSIDILKAHLELLIDRYNAFRERRSPPVAEDPFSIQWTREAMEDVVEKAIGHSHVLWDLHRDWELELLESLTPDERLPHVAYIEQMFLARLRQPHSNNDATFQAYSSFTTNYKPATEYEGLLVTASKARTGAVKSYAWKESREAVLTQQNFSLEAYAYYISEERKGKRLDMFALPALYERAIAEAAKRRFAGDLNAEVALRAFWVGYIDTLRVGESEKTAFTRASRSVPGSGEVWARFIRFLESKEEEDDPMDGGETVSNVYARALSTGLIQKDIEQIVVIVLAGAGAERRKAEASPEDQEAWVSLIKVLEEGIAMTRAAQKAGDPRLRLERYLSEVYAKIGLGDSAVDTWKAVVKLQKSSYLAWIGYTDLLTKLEKYDEVRAVFSDICQRKIDWPETIWDSWIFFENLYGDVESLEECLSKVEKAQAFVDARRAKEAEQAAYSNTQATAGQAIPNVPAKEVQPTTAAEPSAMEVDGDAATQESVGEGHGGVKRKAGEDAEPAAKKLRMELSPAPLKRDREHCTVFVSNLPESASEDDLKSLFKDCGEIREVKITKLANFQVATVEFAERENVPAALTKDKKRIHGDEISVHLAWKSTLYVTNFPPSMDDSGMRALFGKYGTLFDVRWPSKKFKSTRRFCYVQFTSPDAAEAALTLHGTQMAGDLILNVFISNPERKKERTDADANDREVYVAGLSKFVSKGDLEKLFKTYGPLKDVRMTTDHNGHSKGFAFVEFVNEQDARMALSANNHELKRRRIAVTLADTRVKGKSQNVQSETGLGRLEDALSRSVRIKNLPPGTQEGLLQQVLEQHATVKRVEVFDGINQATVELENTSEAGKLLLRSEPIVFNGVELSVSEEKAIKKKPGGTGKPTKGAPDVFVPRTTASKPRAGIGSKKAAGTRPPVTTTVTSAGDASSSRKAQDDFRKMLG</sequence>
<feature type="compositionally biased region" description="Basic and acidic residues" evidence="10">
    <location>
        <begin position="1015"/>
        <end position="1025"/>
    </location>
</feature>
<evidence type="ECO:0000256" key="5">
    <source>
        <dbReference type="ARBA" id="ARBA00023187"/>
    </source>
</evidence>
<evidence type="ECO:0000259" key="11">
    <source>
        <dbReference type="PROSITE" id="PS50102"/>
    </source>
</evidence>
<proteinExistence type="predicted"/>
<accession>A0A9P6L172</accession>
<feature type="domain" description="RRM" evidence="11">
    <location>
        <begin position="619"/>
        <end position="692"/>
    </location>
</feature>
<evidence type="ECO:0000256" key="7">
    <source>
        <dbReference type="ARBA" id="ARBA00093374"/>
    </source>
</evidence>
<keyword evidence="4 9" id="KW-0694">RNA-binding</keyword>
<evidence type="ECO:0000313" key="13">
    <source>
        <dbReference type="Proteomes" id="UP000736335"/>
    </source>
</evidence>
<dbReference type="InterPro" id="IPR035979">
    <property type="entry name" value="RBD_domain_sf"/>
</dbReference>
<keyword evidence="3" id="KW-0677">Repeat</keyword>
<evidence type="ECO:0000256" key="1">
    <source>
        <dbReference type="ARBA" id="ARBA00004123"/>
    </source>
</evidence>
<dbReference type="Proteomes" id="UP000736335">
    <property type="component" value="Unassembled WGS sequence"/>
</dbReference>
<dbReference type="InterPro" id="IPR034397">
    <property type="entry name" value="Prp24_RRM1"/>
</dbReference>
<dbReference type="SUPFAM" id="SSF54928">
    <property type="entry name" value="RNA-binding domain, RBD"/>
    <property type="match status" value="3"/>
</dbReference>
<evidence type="ECO:0000256" key="4">
    <source>
        <dbReference type="ARBA" id="ARBA00022884"/>
    </source>
</evidence>
<evidence type="ECO:0000313" key="12">
    <source>
        <dbReference type="EMBL" id="KAF9778753.1"/>
    </source>
</evidence>
<dbReference type="CDD" id="cd12296">
    <property type="entry name" value="RRM1_Prp24"/>
    <property type="match status" value="1"/>
</dbReference>
<evidence type="ECO:0000256" key="10">
    <source>
        <dbReference type="SAM" id="MobiDB-lite"/>
    </source>
</evidence>
<feature type="region of interest" description="Disordered" evidence="10">
    <location>
        <begin position="954"/>
        <end position="1025"/>
    </location>
</feature>
<dbReference type="FunFam" id="3.30.70.330:FF:000365">
    <property type="entry name" value="U4/U6 snRNA-associated-splicing factor PRP24"/>
    <property type="match status" value="1"/>
</dbReference>
<dbReference type="PROSITE" id="PS50102">
    <property type="entry name" value="RRM"/>
    <property type="match status" value="3"/>
</dbReference>
<keyword evidence="5" id="KW-0508">mRNA splicing</keyword>
<evidence type="ECO:0000256" key="6">
    <source>
        <dbReference type="ARBA" id="ARBA00023242"/>
    </source>
</evidence>
<dbReference type="InterPro" id="IPR011990">
    <property type="entry name" value="TPR-like_helical_dom_sf"/>
</dbReference>
<gene>
    <name evidence="12" type="ORF">BJ322DRAFT_1114093</name>
</gene>
<reference evidence="12" key="1">
    <citation type="journal article" date="2020" name="Nat. Commun.">
        <title>Large-scale genome sequencing of mycorrhizal fungi provides insights into the early evolution of symbiotic traits.</title>
        <authorList>
            <person name="Miyauchi S."/>
            <person name="Kiss E."/>
            <person name="Kuo A."/>
            <person name="Drula E."/>
            <person name="Kohler A."/>
            <person name="Sanchez-Garcia M."/>
            <person name="Morin E."/>
            <person name="Andreopoulos B."/>
            <person name="Barry K.W."/>
            <person name="Bonito G."/>
            <person name="Buee M."/>
            <person name="Carver A."/>
            <person name="Chen C."/>
            <person name="Cichocki N."/>
            <person name="Clum A."/>
            <person name="Culley D."/>
            <person name="Crous P.W."/>
            <person name="Fauchery L."/>
            <person name="Girlanda M."/>
            <person name="Hayes R.D."/>
            <person name="Keri Z."/>
            <person name="LaButti K."/>
            <person name="Lipzen A."/>
            <person name="Lombard V."/>
            <person name="Magnuson J."/>
            <person name="Maillard F."/>
            <person name="Murat C."/>
            <person name="Nolan M."/>
            <person name="Ohm R.A."/>
            <person name="Pangilinan J."/>
            <person name="Pereira M.F."/>
            <person name="Perotto S."/>
            <person name="Peter M."/>
            <person name="Pfister S."/>
            <person name="Riley R."/>
            <person name="Sitrit Y."/>
            <person name="Stielow J.B."/>
            <person name="Szollosi G."/>
            <person name="Zifcakova L."/>
            <person name="Stursova M."/>
            <person name="Spatafora J.W."/>
            <person name="Tedersoo L."/>
            <person name="Vaario L.M."/>
            <person name="Yamada A."/>
            <person name="Yan M."/>
            <person name="Wang P."/>
            <person name="Xu J."/>
            <person name="Bruns T."/>
            <person name="Baldrian P."/>
            <person name="Vilgalys R."/>
            <person name="Dunand C."/>
            <person name="Henrissat B."/>
            <person name="Grigoriev I.V."/>
            <person name="Hibbett D."/>
            <person name="Nagy L.G."/>
            <person name="Martin F.M."/>
        </authorList>
    </citation>
    <scope>NUCLEOTIDE SEQUENCE</scope>
    <source>
        <strain evidence="12">UH-Tt-Lm1</strain>
    </source>
</reference>
<dbReference type="SMART" id="SM00360">
    <property type="entry name" value="RRM"/>
    <property type="match status" value="4"/>
</dbReference>
<comment type="subcellular location">
    <subcellularLocation>
        <location evidence="1">Nucleus</location>
    </subcellularLocation>
</comment>
<evidence type="ECO:0000256" key="2">
    <source>
        <dbReference type="ARBA" id="ARBA00022664"/>
    </source>
</evidence>
<keyword evidence="6" id="KW-0539">Nucleus</keyword>
<feature type="domain" description="RRM" evidence="11">
    <location>
        <begin position="693"/>
        <end position="770"/>
    </location>
</feature>
<dbReference type="GO" id="GO:0006397">
    <property type="term" value="P:mRNA processing"/>
    <property type="evidence" value="ECO:0007669"/>
    <property type="project" value="UniProtKB-KW"/>
</dbReference>
<dbReference type="CDD" id="cd12297">
    <property type="entry name" value="RRM2_Prp24"/>
    <property type="match status" value="1"/>
</dbReference>
<dbReference type="InterPro" id="IPR034398">
    <property type="entry name" value="Prp24_RRM2"/>
</dbReference>
<dbReference type="GO" id="GO:0008380">
    <property type="term" value="P:RNA splicing"/>
    <property type="evidence" value="ECO:0007669"/>
    <property type="project" value="UniProtKB-KW"/>
</dbReference>
<dbReference type="InterPro" id="IPR012677">
    <property type="entry name" value="Nucleotide-bd_a/b_plait_sf"/>
</dbReference>
<comment type="function">
    <text evidence="7">Functions as a recycling factor of the spliceosome, a machinery that forms on each precursor-messenger RNA (pre-mRNA) and catalyzes the removal of introns. Chaperones the re-annealing of U4 and U6 snRNAs (small nuclear RNAs) released from previous rounds of splicing, an initial step in reforming the U4/U6-U5 tri-snRNP (small nuclear ribonucleoprotein) that can reassemble into another spliceosome complex; this step involves binding U6 and facilitating the unwinding of the U6 internal stem loop, followed by base-pairing of U6 to U4.</text>
</comment>
<feature type="domain" description="RRM" evidence="11">
    <location>
        <begin position="784"/>
        <end position="860"/>
    </location>
</feature>
<comment type="caution">
    <text evidence="12">The sequence shown here is derived from an EMBL/GenBank/DDBJ whole genome shotgun (WGS) entry which is preliminary data.</text>
</comment>
<dbReference type="Gene3D" id="1.25.40.10">
    <property type="entry name" value="Tetratricopeptide repeat domain"/>
    <property type="match status" value="2"/>
</dbReference>
<protein>
    <recommendedName>
        <fullName evidence="8">U4/U6 snRNA-associated-splicing factor PRP24</fullName>
    </recommendedName>
</protein>
<keyword evidence="13" id="KW-1185">Reference proteome</keyword>
<dbReference type="OrthoDB" id="360390at2759"/>
<dbReference type="GO" id="GO:0005688">
    <property type="term" value="C:U6 snRNP"/>
    <property type="evidence" value="ECO:0007669"/>
    <property type="project" value="UniProtKB-ARBA"/>
</dbReference>
<evidence type="ECO:0000256" key="8">
    <source>
        <dbReference type="ARBA" id="ARBA00093627"/>
    </source>
</evidence>
<evidence type="ECO:0000256" key="9">
    <source>
        <dbReference type="PROSITE-ProRule" id="PRU00176"/>
    </source>
</evidence>
<organism evidence="12 13">
    <name type="scientific">Thelephora terrestris</name>
    <dbReference type="NCBI Taxonomy" id="56493"/>
    <lineage>
        <taxon>Eukaryota</taxon>
        <taxon>Fungi</taxon>
        <taxon>Dikarya</taxon>
        <taxon>Basidiomycota</taxon>
        <taxon>Agaricomycotina</taxon>
        <taxon>Agaricomycetes</taxon>
        <taxon>Thelephorales</taxon>
        <taxon>Thelephoraceae</taxon>
        <taxon>Thelephora</taxon>
    </lineage>
</organism>
<dbReference type="PANTHER" id="PTHR24012">
    <property type="entry name" value="RNA BINDING PROTEIN"/>
    <property type="match status" value="1"/>
</dbReference>
<name>A0A9P6L172_9AGAM</name>
<keyword evidence="2" id="KW-0507">mRNA processing</keyword>
<feature type="region of interest" description="Disordered" evidence="10">
    <location>
        <begin position="559"/>
        <end position="599"/>
    </location>
</feature>
<dbReference type="SUPFAM" id="SSF48452">
    <property type="entry name" value="TPR-like"/>
    <property type="match status" value="1"/>
</dbReference>
<reference evidence="12" key="2">
    <citation type="submission" date="2020-11" db="EMBL/GenBank/DDBJ databases">
        <authorList>
            <consortium name="DOE Joint Genome Institute"/>
            <person name="Kuo A."/>
            <person name="Miyauchi S."/>
            <person name="Kiss E."/>
            <person name="Drula E."/>
            <person name="Kohler A."/>
            <person name="Sanchez-Garcia M."/>
            <person name="Andreopoulos B."/>
            <person name="Barry K.W."/>
            <person name="Bonito G."/>
            <person name="Buee M."/>
            <person name="Carver A."/>
            <person name="Chen C."/>
            <person name="Cichocki N."/>
            <person name="Clum A."/>
            <person name="Culley D."/>
            <person name="Crous P.W."/>
            <person name="Fauchery L."/>
            <person name="Girlanda M."/>
            <person name="Hayes R."/>
            <person name="Keri Z."/>
            <person name="Labutti K."/>
            <person name="Lipzen A."/>
            <person name="Lombard V."/>
            <person name="Magnuson J."/>
            <person name="Maillard F."/>
            <person name="Morin E."/>
            <person name="Murat C."/>
            <person name="Nolan M."/>
            <person name="Ohm R."/>
            <person name="Pangilinan J."/>
            <person name="Pereira M."/>
            <person name="Perotto S."/>
            <person name="Peter M."/>
            <person name="Riley R."/>
            <person name="Sitrit Y."/>
            <person name="Stielow B."/>
            <person name="Szollosi G."/>
            <person name="Zifcakova L."/>
            <person name="Stursova M."/>
            <person name="Spatafora J.W."/>
            <person name="Tedersoo L."/>
            <person name="Vaario L.-M."/>
            <person name="Yamada A."/>
            <person name="Yan M."/>
            <person name="Wang P."/>
            <person name="Xu J."/>
            <person name="Bruns T."/>
            <person name="Baldrian P."/>
            <person name="Vilgalys R."/>
            <person name="Henrissat B."/>
            <person name="Grigoriev I.V."/>
            <person name="Hibbett D."/>
            <person name="Nagy L.G."/>
            <person name="Martin F.M."/>
        </authorList>
    </citation>
    <scope>NUCLEOTIDE SEQUENCE</scope>
    <source>
        <strain evidence="12">UH-Tt-Lm1</strain>
    </source>
</reference>
<feature type="compositionally biased region" description="Polar residues" evidence="10">
    <location>
        <begin position="999"/>
        <end position="1014"/>
    </location>
</feature>
<dbReference type="AlphaFoldDB" id="A0A9P6L172"/>
<dbReference type="GO" id="GO:0003723">
    <property type="term" value="F:RNA binding"/>
    <property type="evidence" value="ECO:0007669"/>
    <property type="project" value="UniProtKB-UniRule"/>
</dbReference>
<dbReference type="EMBL" id="WIUZ02000022">
    <property type="protein sequence ID" value="KAF9778753.1"/>
    <property type="molecule type" value="Genomic_DNA"/>
</dbReference>
<dbReference type="InterPro" id="IPR000504">
    <property type="entry name" value="RRM_dom"/>
</dbReference>
<dbReference type="Pfam" id="PF00076">
    <property type="entry name" value="RRM_1"/>
    <property type="match status" value="3"/>
</dbReference>